<dbReference type="EMBL" id="CAKLBY020000190">
    <property type="protein sequence ID" value="CAK7932439.1"/>
    <property type="molecule type" value="Genomic_DNA"/>
</dbReference>
<dbReference type="AlphaFoldDB" id="A0AAV1UCW5"/>
<dbReference type="Proteomes" id="UP001162060">
    <property type="component" value="Unassembled WGS sequence"/>
</dbReference>
<evidence type="ECO:0000256" key="1">
    <source>
        <dbReference type="SAM" id="MobiDB-lite"/>
    </source>
</evidence>
<gene>
    <name evidence="2" type="ORF">PM001_LOCUS17589</name>
</gene>
<organism evidence="2 3">
    <name type="scientific">Peronospora matthiolae</name>
    <dbReference type="NCBI Taxonomy" id="2874970"/>
    <lineage>
        <taxon>Eukaryota</taxon>
        <taxon>Sar</taxon>
        <taxon>Stramenopiles</taxon>
        <taxon>Oomycota</taxon>
        <taxon>Peronosporomycetes</taxon>
        <taxon>Peronosporales</taxon>
        <taxon>Peronosporaceae</taxon>
        <taxon>Peronospora</taxon>
    </lineage>
</organism>
<evidence type="ECO:0000313" key="2">
    <source>
        <dbReference type="EMBL" id="CAK7932439.1"/>
    </source>
</evidence>
<name>A0AAV1UCW5_9STRA</name>
<evidence type="ECO:0000313" key="3">
    <source>
        <dbReference type="Proteomes" id="UP001162060"/>
    </source>
</evidence>
<comment type="caution">
    <text evidence="2">The sequence shown here is derived from an EMBL/GenBank/DDBJ whole genome shotgun (WGS) entry which is preliminary data.</text>
</comment>
<sequence>MWPIVIRGGENGTEDIPTLVSLELPGNVSTDTDVEFIKYGNASLAEGTSGETRRGVDDVDDMDAKGNGKTENDDGTRSQAGRMLWIGHFVQGAIVVEPIEIGFEA</sequence>
<feature type="compositionally biased region" description="Basic and acidic residues" evidence="1">
    <location>
        <begin position="51"/>
        <end position="76"/>
    </location>
</feature>
<proteinExistence type="predicted"/>
<protein>
    <submittedName>
        <fullName evidence="2">Uncharacterized protein</fullName>
    </submittedName>
</protein>
<reference evidence="2" key="1">
    <citation type="submission" date="2024-01" db="EMBL/GenBank/DDBJ databases">
        <authorList>
            <person name="Webb A."/>
        </authorList>
    </citation>
    <scope>NUCLEOTIDE SEQUENCE</scope>
    <source>
        <strain evidence="2">Pm1</strain>
    </source>
</reference>
<feature type="region of interest" description="Disordered" evidence="1">
    <location>
        <begin position="46"/>
        <end position="77"/>
    </location>
</feature>
<accession>A0AAV1UCW5</accession>